<organism evidence="11 12">
    <name type="scientific">Ahniella affigens</name>
    <dbReference type="NCBI Taxonomy" id="2021234"/>
    <lineage>
        <taxon>Bacteria</taxon>
        <taxon>Pseudomonadati</taxon>
        <taxon>Pseudomonadota</taxon>
        <taxon>Gammaproteobacteria</taxon>
        <taxon>Lysobacterales</taxon>
        <taxon>Rhodanobacteraceae</taxon>
        <taxon>Ahniella</taxon>
    </lineage>
</organism>
<feature type="chain" id="PRO_5015137980" evidence="10">
    <location>
        <begin position="25"/>
        <end position="439"/>
    </location>
</feature>
<evidence type="ECO:0000256" key="7">
    <source>
        <dbReference type="ARBA" id="ARBA00023277"/>
    </source>
</evidence>
<keyword evidence="12" id="KW-1185">Reference proteome</keyword>
<keyword evidence="3" id="KW-0964">Secreted</keyword>
<evidence type="ECO:0000256" key="4">
    <source>
        <dbReference type="ARBA" id="ARBA00022651"/>
    </source>
</evidence>
<dbReference type="Gene3D" id="3.40.50.1820">
    <property type="entry name" value="alpha/beta hydrolase"/>
    <property type="match status" value="1"/>
</dbReference>
<keyword evidence="7" id="KW-0119">Carbohydrate metabolism</keyword>
<keyword evidence="8" id="KW-0624">Polysaccharide degradation</keyword>
<dbReference type="GO" id="GO:0030600">
    <property type="term" value="F:feruloyl esterase activity"/>
    <property type="evidence" value="ECO:0007669"/>
    <property type="project" value="InterPro"/>
</dbReference>
<feature type="signal peptide" evidence="10">
    <location>
        <begin position="1"/>
        <end position="24"/>
    </location>
</feature>
<dbReference type="KEGG" id="xba:C7S18_16445"/>
<keyword evidence="5 10" id="KW-0732">Signal</keyword>
<keyword evidence="4" id="KW-0858">Xylan degradation</keyword>
<dbReference type="AlphaFoldDB" id="A0A2P1PV15"/>
<name>A0A2P1PV15_9GAMM</name>
<evidence type="ECO:0000256" key="3">
    <source>
        <dbReference type="ARBA" id="ARBA00022525"/>
    </source>
</evidence>
<evidence type="ECO:0000256" key="9">
    <source>
        <dbReference type="ARBA" id="ARBA00025250"/>
    </source>
</evidence>
<dbReference type="InterPro" id="IPR029058">
    <property type="entry name" value="AB_hydrolase_fold"/>
</dbReference>
<dbReference type="GO" id="GO:0005576">
    <property type="term" value="C:extracellular region"/>
    <property type="evidence" value="ECO:0007669"/>
    <property type="project" value="UniProtKB-SubCell"/>
</dbReference>
<dbReference type="PANTHER" id="PTHR38050:SF1">
    <property type="entry name" value="FERULOYL ESTERASE C"/>
    <property type="match status" value="1"/>
</dbReference>
<dbReference type="OrthoDB" id="8431581at2"/>
<dbReference type="RefSeq" id="WP_106892599.1">
    <property type="nucleotide sequence ID" value="NZ_CP027860.1"/>
</dbReference>
<evidence type="ECO:0000256" key="2">
    <source>
        <dbReference type="ARBA" id="ARBA00010278"/>
    </source>
</evidence>
<evidence type="ECO:0000313" key="11">
    <source>
        <dbReference type="EMBL" id="AVP98679.1"/>
    </source>
</evidence>
<dbReference type="Proteomes" id="UP000241074">
    <property type="component" value="Chromosome"/>
</dbReference>
<reference evidence="11 12" key="2">
    <citation type="submission" date="2018-03" db="EMBL/GenBank/DDBJ databases">
        <authorList>
            <person name="Keele B.F."/>
        </authorList>
    </citation>
    <scope>NUCLEOTIDE SEQUENCE [LARGE SCALE GENOMIC DNA]</scope>
    <source>
        <strain evidence="11 12">D13</strain>
    </source>
</reference>
<dbReference type="Gene3D" id="2.60.120.430">
    <property type="entry name" value="Galactose-binding lectin"/>
    <property type="match status" value="1"/>
</dbReference>
<sequence>MATIRELFCNVAVGFVLAAASAVAAAQYTTSNRTLQVGPIQRSYLLATPNSGSAGKPLVLSFHGDGGTGAGMRSSLPMETAAGGGAVFVYPNASNAPAVGGTFEYFSDSGRSAGVDFVRAVIDALETELQIDRSRVFLAGFSGGATMINALGCRMEADEIRGLGIHSGSLYPINDFTYTGNGGVSCALPASMLIWGEADNTSGVTFAIGQGVRDNHRFTQTCASTNTPFAPSPCIQYESCQRDVAWCQIPAMGHSIWAQAATAFWNFFSAQSPAPPPTSVSIYADSLQNNWEDYSWGTVNFSATPAHAGTLAIRFDAHSFQGLSFARPSMPVQQSMFPEIRFYVRGNAGNENLNVSLQSGNTLHANVALNQLLPGGVSTSWREVRFRPADPPMSYAGDFERINLQDNTGNAAGNPQVVFVDTVDLLAPSTASVFGDGFE</sequence>
<proteinExistence type="inferred from homology"/>
<reference evidence="11 12" key="1">
    <citation type="submission" date="2018-03" db="EMBL/GenBank/DDBJ databases">
        <title>Ahniella affigens gen. nov., sp. nov., a gammaproteobacterium isolated from sandy soil near a stream.</title>
        <authorList>
            <person name="Ko Y."/>
            <person name="Kim J.-H."/>
        </authorList>
    </citation>
    <scope>NUCLEOTIDE SEQUENCE [LARGE SCALE GENOMIC DNA]</scope>
    <source>
        <strain evidence="11 12">D13</strain>
    </source>
</reference>
<evidence type="ECO:0000256" key="5">
    <source>
        <dbReference type="ARBA" id="ARBA00022729"/>
    </source>
</evidence>
<dbReference type="GO" id="GO:0045493">
    <property type="term" value="P:xylan catabolic process"/>
    <property type="evidence" value="ECO:0007669"/>
    <property type="project" value="UniProtKB-KW"/>
</dbReference>
<evidence type="ECO:0000256" key="10">
    <source>
        <dbReference type="SAM" id="SignalP"/>
    </source>
</evidence>
<dbReference type="SUPFAM" id="SSF53474">
    <property type="entry name" value="alpha/beta-Hydrolases"/>
    <property type="match status" value="1"/>
</dbReference>
<dbReference type="InterPro" id="IPR043595">
    <property type="entry name" value="FaeB/C/D"/>
</dbReference>
<protein>
    <submittedName>
        <fullName evidence="11">Uncharacterized protein</fullName>
    </submittedName>
</protein>
<dbReference type="EMBL" id="CP027860">
    <property type="protein sequence ID" value="AVP98679.1"/>
    <property type="molecule type" value="Genomic_DNA"/>
</dbReference>
<keyword evidence="6" id="KW-0378">Hydrolase</keyword>
<evidence type="ECO:0000313" key="12">
    <source>
        <dbReference type="Proteomes" id="UP000241074"/>
    </source>
</evidence>
<dbReference type="PANTHER" id="PTHR38050">
    <property type="match status" value="1"/>
</dbReference>
<comment type="similarity">
    <text evidence="2">Belongs to the faeC family.</text>
</comment>
<comment type="subcellular location">
    <subcellularLocation>
        <location evidence="1">Secreted</location>
    </subcellularLocation>
</comment>
<evidence type="ECO:0000256" key="8">
    <source>
        <dbReference type="ARBA" id="ARBA00023326"/>
    </source>
</evidence>
<comment type="function">
    <text evidence="9">Involved in degradation of plant cell walls. Hydrolyzes the feruloyl-arabinose ester bond in arabinoxylans, and the feruloyl-galactose ester bond in pectin. Active against paranitrophenyl-acetate, methyl ferulate and wheat arabinoxylan.</text>
</comment>
<evidence type="ECO:0000256" key="1">
    <source>
        <dbReference type="ARBA" id="ARBA00004613"/>
    </source>
</evidence>
<evidence type="ECO:0000256" key="6">
    <source>
        <dbReference type="ARBA" id="ARBA00022801"/>
    </source>
</evidence>
<gene>
    <name evidence="11" type="ORF">C7S18_16445</name>
</gene>
<accession>A0A2P1PV15</accession>